<dbReference type="PANTHER" id="PTHR21485:SF3">
    <property type="entry name" value="N-ACYLNEURAMINATE CYTIDYLYLTRANSFERASE"/>
    <property type="match status" value="1"/>
</dbReference>
<dbReference type="FunFam" id="3.40.50.1000:FF:000029">
    <property type="entry name" value="3-deoxy-D-manno-octulosonate 8-phosphate phosphatase KdsC"/>
    <property type="match status" value="1"/>
</dbReference>
<dbReference type="KEGG" id="atw:C0099_05930"/>
<dbReference type="GO" id="GO:0019143">
    <property type="term" value="F:3-deoxy-manno-octulosonate-8-phosphatase activity"/>
    <property type="evidence" value="ECO:0007669"/>
    <property type="project" value="UniProtKB-EC"/>
</dbReference>
<feature type="binding site" evidence="11">
    <location>
        <position position="86"/>
    </location>
    <ligand>
        <name>substrate</name>
    </ligand>
</feature>
<evidence type="ECO:0000313" key="13">
    <source>
        <dbReference type="EMBL" id="AUN94519.1"/>
    </source>
</evidence>
<dbReference type="SFLD" id="SFLDS00003">
    <property type="entry name" value="Haloacid_Dehalogenase"/>
    <property type="match status" value="1"/>
</dbReference>
<dbReference type="SUPFAM" id="SSF56784">
    <property type="entry name" value="HAD-like"/>
    <property type="match status" value="1"/>
</dbReference>
<dbReference type="RefSeq" id="WP_102246588.1">
    <property type="nucleotide sequence ID" value="NZ_CP025682.1"/>
</dbReference>
<evidence type="ECO:0000256" key="4">
    <source>
        <dbReference type="ARBA" id="ARBA00011881"/>
    </source>
</evidence>
<dbReference type="InterPro" id="IPR010023">
    <property type="entry name" value="KdsC_fam"/>
</dbReference>
<keyword evidence="14" id="KW-1185">Reference proteome</keyword>
<dbReference type="EMBL" id="CP025682">
    <property type="protein sequence ID" value="AUN94519.1"/>
    <property type="molecule type" value="Genomic_DNA"/>
</dbReference>
<sequence length="173" mass="18265">MDAANRAARVRLMGLDVDGVLTDGSLYFTPGGDEIKAFSSLDGHGLRMLAAAGIEIAIISGRASRALELRAANLDIGELHMGVSDKRRCLLELLSRRGLEPEAAGYMGDDVVDLPVLRCCGFSAAPADAHAFVRAHVALVTGRPGGRGAVREACDFILQAQGRLDAMLASYLD</sequence>
<evidence type="ECO:0000256" key="6">
    <source>
        <dbReference type="ARBA" id="ARBA00020092"/>
    </source>
</evidence>
<dbReference type="AlphaFoldDB" id="A0A2I6S5I5"/>
<feature type="binding site" evidence="12">
    <location>
        <position position="16"/>
    </location>
    <ligand>
        <name>Mg(2+)</name>
        <dbReference type="ChEBI" id="CHEBI:18420"/>
    </ligand>
</feature>
<dbReference type="OrthoDB" id="9805604at2"/>
<evidence type="ECO:0000256" key="9">
    <source>
        <dbReference type="ARBA" id="ARBA00022842"/>
    </source>
</evidence>
<evidence type="ECO:0000256" key="10">
    <source>
        <dbReference type="ARBA" id="ARBA00031051"/>
    </source>
</evidence>
<dbReference type="InterPro" id="IPR023214">
    <property type="entry name" value="HAD_sf"/>
</dbReference>
<keyword evidence="7 12" id="KW-0479">Metal-binding</keyword>
<protein>
    <recommendedName>
        <fullName evidence="6">3-deoxy-D-manno-octulosonate 8-phosphate phosphatase KdsC</fullName>
        <ecNumber evidence="5">3.1.3.45</ecNumber>
    </recommendedName>
    <alternativeName>
        <fullName evidence="10">KDO 8-P phosphatase</fullName>
    </alternativeName>
</protein>
<dbReference type="SFLD" id="SFLDG01136">
    <property type="entry name" value="C1.6:_Phosphoserine_Phosphatas"/>
    <property type="match status" value="1"/>
</dbReference>
<feature type="binding site" evidence="11">
    <location>
        <position position="18"/>
    </location>
    <ligand>
        <name>substrate</name>
    </ligand>
</feature>
<dbReference type="Gene3D" id="3.40.50.1000">
    <property type="entry name" value="HAD superfamily/HAD-like"/>
    <property type="match status" value="1"/>
</dbReference>
<evidence type="ECO:0000256" key="8">
    <source>
        <dbReference type="ARBA" id="ARBA00022801"/>
    </source>
</evidence>
<feature type="binding site" evidence="11">
    <location>
        <position position="70"/>
    </location>
    <ligand>
        <name>substrate</name>
    </ligand>
</feature>
<comment type="subunit">
    <text evidence="4">Homotetramer.</text>
</comment>
<feature type="binding site" evidence="11">
    <location>
        <position position="47"/>
    </location>
    <ligand>
        <name>substrate</name>
    </ligand>
</feature>
<proteinExistence type="inferred from homology"/>
<comment type="cofactor">
    <cofactor evidence="2 12">
        <name>Mg(2+)</name>
        <dbReference type="ChEBI" id="CHEBI:18420"/>
    </cofactor>
</comment>
<comment type="similarity">
    <text evidence="3">Belongs to the KdsC family.</text>
</comment>
<dbReference type="NCBIfam" id="TIGR01670">
    <property type="entry name" value="KdsC-phosphatas"/>
    <property type="match status" value="1"/>
</dbReference>
<dbReference type="GO" id="GO:0046872">
    <property type="term" value="F:metal ion binding"/>
    <property type="evidence" value="ECO:0007669"/>
    <property type="project" value="UniProtKB-KW"/>
</dbReference>
<dbReference type="PIRSF" id="PIRSF006118">
    <property type="entry name" value="KDO8-P_Ptase"/>
    <property type="match status" value="1"/>
</dbReference>
<comment type="catalytic activity">
    <reaction evidence="1">
        <text>3-deoxy-alpha-D-manno-2-octulosonate-8-phosphate + H2O = 3-deoxy-alpha-D-manno-oct-2-ulosonate + phosphate</text>
        <dbReference type="Rhea" id="RHEA:11500"/>
        <dbReference type="ChEBI" id="CHEBI:15377"/>
        <dbReference type="ChEBI" id="CHEBI:43474"/>
        <dbReference type="ChEBI" id="CHEBI:85985"/>
        <dbReference type="ChEBI" id="CHEBI:85986"/>
        <dbReference type="EC" id="3.1.3.45"/>
    </reaction>
</comment>
<keyword evidence="8" id="KW-0378">Hydrolase</keyword>
<evidence type="ECO:0000256" key="7">
    <source>
        <dbReference type="ARBA" id="ARBA00022723"/>
    </source>
</evidence>
<feature type="binding site" evidence="12">
    <location>
        <position position="109"/>
    </location>
    <ligand>
        <name>Mg(2+)</name>
        <dbReference type="ChEBI" id="CHEBI:18420"/>
    </ligand>
</feature>
<evidence type="ECO:0000256" key="1">
    <source>
        <dbReference type="ARBA" id="ARBA00000898"/>
    </source>
</evidence>
<dbReference type="EC" id="3.1.3.45" evidence="5"/>
<dbReference type="GO" id="GO:0008781">
    <property type="term" value="F:N-acylneuraminate cytidylyltransferase activity"/>
    <property type="evidence" value="ECO:0007669"/>
    <property type="project" value="TreeGrafter"/>
</dbReference>
<feature type="binding site" evidence="11">
    <location>
        <position position="62"/>
    </location>
    <ligand>
        <name>substrate</name>
    </ligand>
</feature>
<evidence type="ECO:0000256" key="12">
    <source>
        <dbReference type="PIRSR" id="PIRSR006118-2"/>
    </source>
</evidence>
<evidence type="ECO:0000256" key="2">
    <source>
        <dbReference type="ARBA" id="ARBA00001946"/>
    </source>
</evidence>
<dbReference type="PANTHER" id="PTHR21485">
    <property type="entry name" value="HAD SUPERFAMILY MEMBERS CMAS AND KDSC"/>
    <property type="match status" value="1"/>
</dbReference>
<evidence type="ECO:0000313" key="14">
    <source>
        <dbReference type="Proteomes" id="UP000242205"/>
    </source>
</evidence>
<evidence type="ECO:0000256" key="3">
    <source>
        <dbReference type="ARBA" id="ARBA00005893"/>
    </source>
</evidence>
<evidence type="ECO:0000256" key="5">
    <source>
        <dbReference type="ARBA" id="ARBA00013066"/>
    </source>
</evidence>
<accession>A0A2I6S5I5</accession>
<gene>
    <name evidence="13" type="ORF">C0099_05930</name>
</gene>
<dbReference type="Proteomes" id="UP000242205">
    <property type="component" value="Chromosome"/>
</dbReference>
<evidence type="ECO:0000256" key="11">
    <source>
        <dbReference type="PIRSR" id="PIRSR006118-1"/>
    </source>
</evidence>
<dbReference type="InterPro" id="IPR036412">
    <property type="entry name" value="HAD-like_sf"/>
</dbReference>
<name>A0A2I6S5I5_9RHOO</name>
<dbReference type="SFLD" id="SFLDG01138">
    <property type="entry name" value="C1.6.2:_Deoxy-d-mannose-octulo"/>
    <property type="match status" value="1"/>
</dbReference>
<organism evidence="13 14">
    <name type="scientific">Pseudazoarcus pumilus</name>
    <dbReference type="NCBI Taxonomy" id="2067960"/>
    <lineage>
        <taxon>Bacteria</taxon>
        <taxon>Pseudomonadati</taxon>
        <taxon>Pseudomonadota</taxon>
        <taxon>Betaproteobacteria</taxon>
        <taxon>Rhodocyclales</taxon>
        <taxon>Zoogloeaceae</taxon>
        <taxon>Pseudazoarcus</taxon>
    </lineage>
</organism>
<keyword evidence="9 12" id="KW-0460">Magnesium</keyword>
<reference evidence="13 14" key="1">
    <citation type="submission" date="2018-01" db="EMBL/GenBank/DDBJ databases">
        <authorList>
            <person name="Fu G.-Y."/>
        </authorList>
    </citation>
    <scope>NUCLEOTIDE SEQUENCE [LARGE SCALE GENOMIC DNA]</scope>
    <source>
        <strain evidence="13 14">SY39</strain>
    </source>
</reference>
<dbReference type="InterPro" id="IPR050793">
    <property type="entry name" value="CMP-NeuNAc_synthase"/>
</dbReference>